<keyword evidence="2" id="KW-0813">Transport</keyword>
<comment type="similarity">
    <text evidence="6">Belongs to the major facilitator superfamily. Phosphate:H(+) symporter (TC 2.A.1.9) family.</text>
</comment>
<dbReference type="Gene3D" id="1.20.1250.20">
    <property type="entry name" value="MFS general substrate transporter like domains"/>
    <property type="match status" value="2"/>
</dbReference>
<dbReference type="GO" id="GO:0022821">
    <property type="term" value="F:solute:potassium antiporter activity"/>
    <property type="evidence" value="ECO:0007669"/>
    <property type="project" value="TreeGrafter"/>
</dbReference>
<feature type="transmembrane region" description="Helical" evidence="7">
    <location>
        <begin position="42"/>
        <end position="64"/>
    </location>
</feature>
<dbReference type="EMBL" id="BMAC01000330">
    <property type="protein sequence ID" value="GFP93943.1"/>
    <property type="molecule type" value="Genomic_DNA"/>
</dbReference>
<evidence type="ECO:0000313" key="8">
    <source>
        <dbReference type="EMBL" id="GFP93943.1"/>
    </source>
</evidence>
<keyword evidence="3 7" id="KW-0812">Transmembrane</keyword>
<accession>A0A830CD49</accession>
<feature type="transmembrane region" description="Helical" evidence="7">
    <location>
        <begin position="226"/>
        <end position="245"/>
    </location>
</feature>
<keyword evidence="5 7" id="KW-0472">Membrane</keyword>
<evidence type="ECO:0000256" key="4">
    <source>
        <dbReference type="ARBA" id="ARBA00022989"/>
    </source>
</evidence>
<organism evidence="8 9">
    <name type="scientific">Phtheirospermum japonicum</name>
    <dbReference type="NCBI Taxonomy" id="374723"/>
    <lineage>
        <taxon>Eukaryota</taxon>
        <taxon>Viridiplantae</taxon>
        <taxon>Streptophyta</taxon>
        <taxon>Embryophyta</taxon>
        <taxon>Tracheophyta</taxon>
        <taxon>Spermatophyta</taxon>
        <taxon>Magnoliopsida</taxon>
        <taxon>eudicotyledons</taxon>
        <taxon>Gunneridae</taxon>
        <taxon>Pentapetalae</taxon>
        <taxon>asterids</taxon>
        <taxon>lamiids</taxon>
        <taxon>Lamiales</taxon>
        <taxon>Orobanchaceae</taxon>
        <taxon>Orobanchaceae incertae sedis</taxon>
        <taxon>Phtheirospermum</taxon>
    </lineage>
</organism>
<gene>
    <name evidence="8" type="ORF">PHJA_001538600</name>
</gene>
<feature type="transmembrane region" description="Helical" evidence="7">
    <location>
        <begin position="109"/>
        <end position="133"/>
    </location>
</feature>
<dbReference type="Proteomes" id="UP000653305">
    <property type="component" value="Unassembled WGS sequence"/>
</dbReference>
<reference evidence="8" key="1">
    <citation type="submission" date="2020-07" db="EMBL/GenBank/DDBJ databases">
        <title>Ethylene signaling mediates host invasion by parasitic plants.</title>
        <authorList>
            <person name="Yoshida S."/>
        </authorList>
    </citation>
    <scope>NUCLEOTIDE SEQUENCE</scope>
    <source>
        <strain evidence="8">Okayama</strain>
    </source>
</reference>
<dbReference type="GO" id="GO:0090333">
    <property type="term" value="P:regulation of stomatal closure"/>
    <property type="evidence" value="ECO:0007669"/>
    <property type="project" value="TreeGrafter"/>
</dbReference>
<sequence>MAEYAESLLVQKDGYVEGCPGCLIDLRKQTQRGLPINQALTVWLIVLASSLPISSLFPFIYFMTRDFHIAEQEEDIGYYVGFIGSSYMLGRALTSAYACETVREEHQSLGLSAVSTAWGTGLIIGPALGGYLAQETMHTHNSNVVSSQRSYDALESATQGSSDEKDEKKGQKNESLFRNWPLMSSIIVYCVFSLHDMAYSEIFSLWAESPRRLGGLSYTTEDVGTVLVVSGFGLLIFQSSLYPLAEKIMGPILLSRLLADHRQRGAANGLSMTLMSLFQAVGPAGGGTIFSWGQKRLNAGFLPGDQMVFFILNVIEAIGVILTFKPFLVVRRNN</sequence>
<evidence type="ECO:0000256" key="7">
    <source>
        <dbReference type="SAM" id="Phobius"/>
    </source>
</evidence>
<dbReference type="PANTHER" id="PTHR23504">
    <property type="entry name" value="MAJOR FACILITATOR SUPERFAMILY DOMAIN-CONTAINING PROTEIN 10"/>
    <property type="match status" value="1"/>
</dbReference>
<feature type="transmembrane region" description="Helical" evidence="7">
    <location>
        <begin position="76"/>
        <end position="97"/>
    </location>
</feature>
<dbReference type="InterPro" id="IPR036259">
    <property type="entry name" value="MFS_trans_sf"/>
</dbReference>
<comment type="caution">
    <text evidence="8">The sequence shown here is derived from an EMBL/GenBank/DDBJ whole genome shotgun (WGS) entry which is preliminary data.</text>
</comment>
<dbReference type="SUPFAM" id="SSF103473">
    <property type="entry name" value="MFS general substrate transporter"/>
    <property type="match status" value="1"/>
</dbReference>
<evidence type="ECO:0000313" key="9">
    <source>
        <dbReference type="Proteomes" id="UP000653305"/>
    </source>
</evidence>
<feature type="transmembrane region" description="Helical" evidence="7">
    <location>
        <begin position="186"/>
        <end position="206"/>
    </location>
</feature>
<evidence type="ECO:0000256" key="2">
    <source>
        <dbReference type="ARBA" id="ARBA00022448"/>
    </source>
</evidence>
<keyword evidence="9" id="KW-1185">Reference proteome</keyword>
<feature type="transmembrane region" description="Helical" evidence="7">
    <location>
        <begin position="310"/>
        <end position="330"/>
    </location>
</feature>
<evidence type="ECO:0000256" key="5">
    <source>
        <dbReference type="ARBA" id="ARBA00023136"/>
    </source>
</evidence>
<feature type="transmembrane region" description="Helical" evidence="7">
    <location>
        <begin position="266"/>
        <end position="290"/>
    </location>
</feature>
<protein>
    <submittedName>
        <fullName evidence="8">Protein zinc induced facilitator 1</fullName>
    </submittedName>
</protein>
<keyword evidence="4 7" id="KW-1133">Transmembrane helix</keyword>
<evidence type="ECO:0000256" key="6">
    <source>
        <dbReference type="ARBA" id="ARBA00044504"/>
    </source>
</evidence>
<comment type="subcellular location">
    <subcellularLocation>
        <location evidence="1">Membrane</location>
        <topology evidence="1">Multi-pass membrane protein</topology>
    </subcellularLocation>
</comment>
<dbReference type="PANTHER" id="PTHR23504:SF114">
    <property type="entry name" value="PROTEIN ZINC INDUCED FACILITATOR-LIKE 1"/>
    <property type="match status" value="1"/>
</dbReference>
<dbReference type="GO" id="GO:0005886">
    <property type="term" value="C:plasma membrane"/>
    <property type="evidence" value="ECO:0007669"/>
    <property type="project" value="TreeGrafter"/>
</dbReference>
<name>A0A830CD49_9LAMI</name>
<evidence type="ECO:0000256" key="3">
    <source>
        <dbReference type="ARBA" id="ARBA00022692"/>
    </source>
</evidence>
<dbReference type="OrthoDB" id="10262656at2759"/>
<dbReference type="GO" id="GO:0009705">
    <property type="term" value="C:plant-type vacuole membrane"/>
    <property type="evidence" value="ECO:0007669"/>
    <property type="project" value="TreeGrafter"/>
</dbReference>
<proteinExistence type="inferred from homology"/>
<dbReference type="AlphaFoldDB" id="A0A830CD49"/>
<evidence type="ECO:0000256" key="1">
    <source>
        <dbReference type="ARBA" id="ARBA00004141"/>
    </source>
</evidence>